<dbReference type="SUPFAM" id="SSF109604">
    <property type="entry name" value="HD-domain/PDEase-like"/>
    <property type="match status" value="1"/>
</dbReference>
<feature type="domain" description="HD-GYP" evidence="1">
    <location>
        <begin position="113"/>
        <end position="308"/>
    </location>
</feature>
<dbReference type="EMBL" id="MFIV01000178">
    <property type="protein sequence ID" value="OGF98036.1"/>
    <property type="molecule type" value="Genomic_DNA"/>
</dbReference>
<protein>
    <recommendedName>
        <fullName evidence="1">HD-GYP domain-containing protein</fullName>
    </recommendedName>
</protein>
<evidence type="ECO:0000313" key="3">
    <source>
        <dbReference type="Proteomes" id="UP000176992"/>
    </source>
</evidence>
<dbReference type="Gene3D" id="1.10.3210.10">
    <property type="entry name" value="Hypothetical protein af1432"/>
    <property type="match status" value="1"/>
</dbReference>
<organism evidence="2 3">
    <name type="scientific">Candidatus Glassbacteria bacterium GWA2_58_10</name>
    <dbReference type="NCBI Taxonomy" id="1817865"/>
    <lineage>
        <taxon>Bacteria</taxon>
        <taxon>Candidatus Glassiibacteriota</taxon>
    </lineage>
</organism>
<dbReference type="InterPro" id="IPR037522">
    <property type="entry name" value="HD_GYP_dom"/>
</dbReference>
<dbReference type="PROSITE" id="PS51832">
    <property type="entry name" value="HD_GYP"/>
    <property type="match status" value="1"/>
</dbReference>
<gene>
    <name evidence="2" type="ORF">A2Z86_12280</name>
</gene>
<comment type="caution">
    <text evidence="2">The sequence shown here is derived from an EMBL/GenBank/DDBJ whole genome shotgun (WGS) entry which is preliminary data.</text>
</comment>
<dbReference type="InterPro" id="IPR003607">
    <property type="entry name" value="HD/PDEase_dom"/>
</dbReference>
<dbReference type="Pfam" id="PF13487">
    <property type="entry name" value="HD_5"/>
    <property type="match status" value="1"/>
</dbReference>
<accession>A0A1F5YDJ8</accession>
<dbReference type="Proteomes" id="UP000176992">
    <property type="component" value="Unassembled WGS sequence"/>
</dbReference>
<dbReference type="PANTHER" id="PTHR43155:SF2">
    <property type="entry name" value="CYCLIC DI-GMP PHOSPHODIESTERASE PA4108"/>
    <property type="match status" value="1"/>
</dbReference>
<dbReference type="AlphaFoldDB" id="A0A1F5YDJ8"/>
<dbReference type="CDD" id="cd00077">
    <property type="entry name" value="HDc"/>
    <property type="match status" value="1"/>
</dbReference>
<reference evidence="2 3" key="1">
    <citation type="journal article" date="2016" name="Nat. Commun.">
        <title>Thousands of microbial genomes shed light on interconnected biogeochemical processes in an aquifer system.</title>
        <authorList>
            <person name="Anantharaman K."/>
            <person name="Brown C.T."/>
            <person name="Hug L.A."/>
            <person name="Sharon I."/>
            <person name="Castelle C.J."/>
            <person name="Probst A.J."/>
            <person name="Thomas B.C."/>
            <person name="Singh A."/>
            <person name="Wilkins M.J."/>
            <person name="Karaoz U."/>
            <person name="Brodie E.L."/>
            <person name="Williams K.H."/>
            <person name="Hubbard S.S."/>
            <person name="Banfield J.F."/>
        </authorList>
    </citation>
    <scope>NUCLEOTIDE SEQUENCE [LARGE SCALE GENOMIC DNA]</scope>
</reference>
<dbReference type="PANTHER" id="PTHR43155">
    <property type="entry name" value="CYCLIC DI-GMP PHOSPHODIESTERASE PA4108-RELATED"/>
    <property type="match status" value="1"/>
</dbReference>
<evidence type="ECO:0000313" key="2">
    <source>
        <dbReference type="EMBL" id="OGF98036.1"/>
    </source>
</evidence>
<dbReference type="SMART" id="SM00471">
    <property type="entry name" value="HDc"/>
    <property type="match status" value="1"/>
</dbReference>
<name>A0A1F5YDJ8_9BACT</name>
<evidence type="ECO:0000259" key="1">
    <source>
        <dbReference type="PROSITE" id="PS51832"/>
    </source>
</evidence>
<proteinExistence type="predicted"/>
<sequence length="359" mass="39851">MKLISLDTLEPGKQLGRPIYNEKGTLLLGKGVAVTARYLRRLKEMGYSSVYIEEKGYEDIEVKDVISDRTRMEAVSTISETFESVRASDSRSDKVSLDRSKVTGVADKIVDDLTSSGDQIMDLIDLKSFDNYTFMHSVNVSVLTVLTASNVGKFTSMELRDLAMGALLSDIGKAHVPIEIVQKKGRLTPDEFARMKKHTAIGYEILLHKSNMKPLVASVALQHHEYYNGTGYPGQLAGDKIHIFSRYTALADCFDSLTSDRSYKRRLPPLVGLEYLKLGSGTHFDPVCLEQFANHVAPYPAASTVMLTTGETAVVVQNNMKNLERPKIRILNTPDGKAVEKPYELDLSAHPEFAIQSVQ</sequence>